<accession>D5MER2</accession>
<name>D5MER2_METO1</name>
<dbReference type="Proteomes" id="UP000006898">
    <property type="component" value="Chromosome"/>
</dbReference>
<sequence>MTRNPIGPSRYRLLLLLLPISLPNSFDITQLPLGGFLPSGVLAAAKAFNVVFRS</sequence>
<reference evidence="1 2" key="1">
    <citation type="journal article" date="2010" name="Nature">
        <title>Nitrite-driven anaerobic methane oxidation by oxygenic bacteria.</title>
        <authorList>
            <person name="Ettwig K.F."/>
            <person name="Butler M.K."/>
            <person name="Le Paslier D."/>
            <person name="Pelletier E."/>
            <person name="Mangenot S."/>
            <person name="Kuypers M.M.M."/>
            <person name="Schreiber F."/>
            <person name="Dutilh B.E."/>
            <person name="Zedelius J."/>
            <person name="de Beer D."/>
            <person name="Gloerich J."/>
            <person name="Wessels H.J.C.T."/>
            <person name="van Allen T."/>
            <person name="Luesken F."/>
            <person name="Wu M."/>
            <person name="van de Pas-Schoonen K.T."/>
            <person name="Op den Camp H.J.M."/>
            <person name="Janssen-Megens E.M."/>
            <person name="Francoijs K-J."/>
            <person name="Stunnenberg H."/>
            <person name="Weissenbach J."/>
            <person name="Jetten M.S.M."/>
            <person name="Strous M."/>
        </authorList>
    </citation>
    <scope>NUCLEOTIDE SEQUENCE [LARGE SCALE GENOMIC DNA]</scope>
</reference>
<dbReference type="EMBL" id="FP565575">
    <property type="protein sequence ID" value="CBE68241.1"/>
    <property type="molecule type" value="Genomic_DNA"/>
</dbReference>
<dbReference type="HOGENOM" id="CLU_3041521_0_0_0"/>
<dbReference type="AlphaFoldDB" id="D5MER2"/>
<gene>
    <name evidence="1" type="ORF">DAMO_1181</name>
</gene>
<dbReference type="KEGG" id="mox:DAMO_1181"/>
<proteinExistence type="predicted"/>
<protein>
    <submittedName>
        <fullName evidence="1">Uncharacterized protein</fullName>
    </submittedName>
</protein>
<organism evidence="1 2">
    <name type="scientific">Methylomirabilis oxygeniifera</name>
    <dbReference type="NCBI Taxonomy" id="671143"/>
    <lineage>
        <taxon>Bacteria</taxon>
        <taxon>Candidatus Methylomirabilota</taxon>
        <taxon>Candidatus Methylomirabilia</taxon>
        <taxon>Candidatus Methylomirabilales</taxon>
        <taxon>Candidatus Methylomirabilaceae</taxon>
        <taxon>Candidatus Methylomirabilis</taxon>
    </lineage>
</organism>
<evidence type="ECO:0000313" key="2">
    <source>
        <dbReference type="Proteomes" id="UP000006898"/>
    </source>
</evidence>
<evidence type="ECO:0000313" key="1">
    <source>
        <dbReference type="EMBL" id="CBE68241.1"/>
    </source>
</evidence>